<dbReference type="Proteomes" id="UP000821865">
    <property type="component" value="Chromosome 5"/>
</dbReference>
<gene>
    <name evidence="1" type="ORF">HPB49_005454</name>
</gene>
<reference evidence="1" key="1">
    <citation type="submission" date="2020-05" db="EMBL/GenBank/DDBJ databases">
        <title>Large-scale comparative analyses of tick genomes elucidate their genetic diversity and vector capacities.</title>
        <authorList>
            <person name="Jia N."/>
            <person name="Wang J."/>
            <person name="Shi W."/>
            <person name="Du L."/>
            <person name="Sun Y."/>
            <person name="Zhan W."/>
            <person name="Jiang J."/>
            <person name="Wang Q."/>
            <person name="Zhang B."/>
            <person name="Ji P."/>
            <person name="Sakyi L.B."/>
            <person name="Cui X."/>
            <person name="Yuan T."/>
            <person name="Jiang B."/>
            <person name="Yang W."/>
            <person name="Lam T.T.-Y."/>
            <person name="Chang Q."/>
            <person name="Ding S."/>
            <person name="Wang X."/>
            <person name="Zhu J."/>
            <person name="Ruan X."/>
            <person name="Zhao L."/>
            <person name="Wei J."/>
            <person name="Que T."/>
            <person name="Du C."/>
            <person name="Cheng J."/>
            <person name="Dai P."/>
            <person name="Han X."/>
            <person name="Huang E."/>
            <person name="Gao Y."/>
            <person name="Liu J."/>
            <person name="Shao H."/>
            <person name="Ye R."/>
            <person name="Li L."/>
            <person name="Wei W."/>
            <person name="Wang X."/>
            <person name="Wang C."/>
            <person name="Yang T."/>
            <person name="Huo Q."/>
            <person name="Li W."/>
            <person name="Guo W."/>
            <person name="Chen H."/>
            <person name="Zhou L."/>
            <person name="Ni X."/>
            <person name="Tian J."/>
            <person name="Zhou Y."/>
            <person name="Sheng Y."/>
            <person name="Liu T."/>
            <person name="Pan Y."/>
            <person name="Xia L."/>
            <person name="Li J."/>
            <person name="Zhao F."/>
            <person name="Cao W."/>
        </authorList>
    </citation>
    <scope>NUCLEOTIDE SEQUENCE</scope>
    <source>
        <strain evidence="1">Dsil-2018</strain>
    </source>
</reference>
<protein>
    <submittedName>
        <fullName evidence="1">Uncharacterized protein</fullName>
    </submittedName>
</protein>
<evidence type="ECO:0000313" key="2">
    <source>
        <dbReference type="Proteomes" id="UP000821865"/>
    </source>
</evidence>
<accession>A0ACB8CPQ1</accession>
<name>A0ACB8CPQ1_DERSI</name>
<comment type="caution">
    <text evidence="1">The sequence shown here is derived from an EMBL/GenBank/DDBJ whole genome shotgun (WGS) entry which is preliminary data.</text>
</comment>
<keyword evidence="2" id="KW-1185">Reference proteome</keyword>
<dbReference type="EMBL" id="CM023474">
    <property type="protein sequence ID" value="KAH7949119.1"/>
    <property type="molecule type" value="Genomic_DNA"/>
</dbReference>
<evidence type="ECO:0000313" key="1">
    <source>
        <dbReference type="EMBL" id="KAH7949119.1"/>
    </source>
</evidence>
<proteinExistence type="predicted"/>
<organism evidence="1 2">
    <name type="scientific">Dermacentor silvarum</name>
    <name type="common">Tick</name>
    <dbReference type="NCBI Taxonomy" id="543639"/>
    <lineage>
        <taxon>Eukaryota</taxon>
        <taxon>Metazoa</taxon>
        <taxon>Ecdysozoa</taxon>
        <taxon>Arthropoda</taxon>
        <taxon>Chelicerata</taxon>
        <taxon>Arachnida</taxon>
        <taxon>Acari</taxon>
        <taxon>Parasitiformes</taxon>
        <taxon>Ixodida</taxon>
        <taxon>Ixodoidea</taxon>
        <taxon>Ixodidae</taxon>
        <taxon>Rhipicephalinae</taxon>
        <taxon>Dermacentor</taxon>
    </lineage>
</organism>
<sequence length="282" mass="31911">MRHRFSGLAEIVDAAYVQEYYASFPDIHTDSFLKAWLEAFSASIRRAWSDTRVVPYKEFFVKAYNILPYNLVVVQAPILFPNLFFTEGPPAVNYGGFGGVGLALRHINLPFDTLARGVRRGFVFGHEMMHGFDVNGREYDENGTLRRWLSAASTKKYDKNVLCLQNAHKTVNPARQEVVNDTLDSENIADFVGTVVAHSAFSSLEPSKRDTIVQGVGMTANQLFFISYCAKFCELDYYPGDHYAPGRSRCIVPLMNMNEFSDAFHCKKGSHMNPPKKCTFWT</sequence>